<feature type="repeat" description="NHL" evidence="5">
    <location>
        <begin position="356"/>
        <end position="387"/>
    </location>
</feature>
<evidence type="ECO:0000259" key="8">
    <source>
        <dbReference type="Pfam" id="PF10551"/>
    </source>
</evidence>
<dbReference type="Pfam" id="PF01436">
    <property type="entry name" value="NHL"/>
    <property type="match status" value="1"/>
</dbReference>
<protein>
    <submittedName>
        <fullName evidence="10">Uncharacterized protein</fullName>
    </submittedName>
</protein>
<evidence type="ECO:0000256" key="1">
    <source>
        <dbReference type="ARBA" id="ARBA00022723"/>
    </source>
</evidence>
<sequence length="905" mass="102094">MFWIFFVLLIVSTGDCILIGKINNNILIGNISKSLWNITQNQCICEMIDSNGIISTLNYFSRNQTCQLFYTNFTSILIKFSLNSSLIFMNQSAIFIAQNEIASATTPSSSSTSASTTTGELFKNSQVIGKRLCTQPSWSQTATTIFGSQAGTAGSNLTLLSAPIGMYYDGPNNMLMVVDHGNQRILRFSLNNPHSVATVIAGGDGAGCNMNQFRSPDGIGIDSSGRLYVADYVCNQVVRFPSNSNSTTSGTLLGSIVQAAVISVNQLTNDIYVVSHTDNAVYKFVEGSGSPVVAAGGNGNGNASNQLSGPNGVYYDSLYTNSLYVTEISNSRVMKFPPGSTNATYGTVVAGGNGAGSGLNQLNNPRSIVVDSNGTLYIADGNNNRIQRWLKNASSGTTVVGGTSGTTSDQLNFPETVLFDKYVIFNHFDRIKAISVTEQHIKKTIMSITLSKTSKNAPLLIHNGYSYINDRTTAKKILWKCEYCRKFKCRGRLHTDLNNKFIKTVGQHENHIGNQRSGLIRVYYERLRDESLKNQINPHNILTQTNIGIQDEVRVQLPPNDNLKRNVRRWRQETRTEPIPLDINFRVIPDKYYRTTRDTLFLRKDTGPDSNRMLIFFTDEQRDIMENATDFFIDGTFKVVPEIFFQLFVIHALYRDHIFPVLFVLLSGKSGKIYTKMMNDIMQLIPAWSPQRLMMDFEKAAMNMITARFPRVELSGCFFHLSQSVQRFLQNNGLKQNYETDLTFADNIHQILALSFLEPNEVINGFNHLCTYLDDEYQIVLDYIEDNYIGRLRGRSRRVATFPIHFWNMTERVKNNMHRTNNNIEAWHRKLNCAFQCTHPNLWTFMDKLIKEENNIHSDIINAMAGRQPRKQKNESLNKRLHNLVQNPHPNVQDQLKHVGRLLSM</sequence>
<dbReference type="GO" id="GO:0008270">
    <property type="term" value="F:zinc ion binding"/>
    <property type="evidence" value="ECO:0007669"/>
    <property type="project" value="UniProtKB-KW"/>
</dbReference>
<dbReference type="PROSITE" id="PS51125">
    <property type="entry name" value="NHL"/>
    <property type="match status" value="1"/>
</dbReference>
<dbReference type="Pfam" id="PF04500">
    <property type="entry name" value="FLYWCH"/>
    <property type="match status" value="1"/>
</dbReference>
<dbReference type="CDD" id="cd05819">
    <property type="entry name" value="NHL"/>
    <property type="match status" value="1"/>
</dbReference>
<evidence type="ECO:0000313" key="11">
    <source>
        <dbReference type="Proteomes" id="UP000663881"/>
    </source>
</evidence>
<comment type="caution">
    <text evidence="10">The sequence shown here is derived from an EMBL/GenBank/DDBJ whole genome shotgun (WGS) entry which is preliminary data.</text>
</comment>
<dbReference type="InterPro" id="IPR007588">
    <property type="entry name" value="Znf_FLYWCH"/>
</dbReference>
<dbReference type="InterPro" id="IPR018289">
    <property type="entry name" value="MULE_transposase_dom"/>
</dbReference>
<dbReference type="PANTHER" id="PTHR47160:SF10">
    <property type="entry name" value="MULE TRANSPOSASE DOMAIN-CONTAINING PROTEIN"/>
    <property type="match status" value="1"/>
</dbReference>
<feature type="domain" description="MULE transposase" evidence="8">
    <location>
        <begin position="633"/>
        <end position="723"/>
    </location>
</feature>
<dbReference type="Pfam" id="PF10551">
    <property type="entry name" value="MULE"/>
    <property type="match status" value="1"/>
</dbReference>
<keyword evidence="4" id="KW-0862">Zinc</keyword>
<gene>
    <name evidence="10" type="ORF">OKA104_LOCUS25608</name>
    <name evidence="9" type="ORF">VCS650_LOCUS9493</name>
</gene>
<evidence type="ECO:0000256" key="5">
    <source>
        <dbReference type="PROSITE-ProRule" id="PRU00504"/>
    </source>
</evidence>
<feature type="domain" description="FLYWCH-type" evidence="7">
    <location>
        <begin position="452"/>
        <end position="511"/>
    </location>
</feature>
<dbReference type="InterPro" id="IPR001258">
    <property type="entry name" value="NHL_repeat"/>
</dbReference>
<evidence type="ECO:0000313" key="9">
    <source>
        <dbReference type="EMBL" id="CAF0904472.1"/>
    </source>
</evidence>
<evidence type="ECO:0000256" key="4">
    <source>
        <dbReference type="ARBA" id="ARBA00022833"/>
    </source>
</evidence>
<dbReference type="Gene3D" id="2.40.10.500">
    <property type="match status" value="1"/>
</dbReference>
<evidence type="ECO:0000256" key="6">
    <source>
        <dbReference type="SAM" id="SignalP"/>
    </source>
</evidence>
<name>A0A819JAJ4_9BILA</name>
<accession>A0A819JAJ4</accession>
<dbReference type="EMBL" id="CAJOAY010002162">
    <property type="protein sequence ID" value="CAF3927132.1"/>
    <property type="molecule type" value="Genomic_DNA"/>
</dbReference>
<feature type="chain" id="PRO_5036235395" evidence="6">
    <location>
        <begin position="17"/>
        <end position="905"/>
    </location>
</feature>
<proteinExistence type="predicted"/>
<keyword evidence="3" id="KW-0863">Zinc-finger</keyword>
<evidence type="ECO:0000256" key="2">
    <source>
        <dbReference type="ARBA" id="ARBA00022737"/>
    </source>
</evidence>
<keyword evidence="2" id="KW-0677">Repeat</keyword>
<dbReference type="AlphaFoldDB" id="A0A819JAJ4"/>
<dbReference type="PANTHER" id="PTHR47160">
    <property type="entry name" value="PUTATIVE-RELATED"/>
    <property type="match status" value="1"/>
</dbReference>
<feature type="signal peptide" evidence="6">
    <location>
        <begin position="1"/>
        <end position="16"/>
    </location>
</feature>
<evidence type="ECO:0000256" key="3">
    <source>
        <dbReference type="ARBA" id="ARBA00022771"/>
    </source>
</evidence>
<dbReference type="Proteomes" id="UP000663891">
    <property type="component" value="Unassembled WGS sequence"/>
</dbReference>
<dbReference type="OrthoDB" id="10029846at2759"/>
<reference evidence="10" key="1">
    <citation type="submission" date="2021-02" db="EMBL/GenBank/DDBJ databases">
        <authorList>
            <person name="Nowell W R."/>
        </authorList>
    </citation>
    <scope>NUCLEOTIDE SEQUENCE</scope>
</reference>
<organism evidence="10 11">
    <name type="scientific">Adineta steineri</name>
    <dbReference type="NCBI Taxonomy" id="433720"/>
    <lineage>
        <taxon>Eukaryota</taxon>
        <taxon>Metazoa</taxon>
        <taxon>Spiralia</taxon>
        <taxon>Gnathifera</taxon>
        <taxon>Rotifera</taxon>
        <taxon>Eurotatoria</taxon>
        <taxon>Bdelloidea</taxon>
        <taxon>Adinetida</taxon>
        <taxon>Adinetidae</taxon>
        <taxon>Adineta</taxon>
    </lineage>
</organism>
<keyword evidence="1" id="KW-0479">Metal-binding</keyword>
<dbReference type="SUPFAM" id="SSF101898">
    <property type="entry name" value="NHL repeat"/>
    <property type="match status" value="1"/>
</dbReference>
<keyword evidence="6" id="KW-0732">Signal</keyword>
<dbReference type="Gene3D" id="2.20.25.240">
    <property type="match status" value="1"/>
</dbReference>
<evidence type="ECO:0000259" key="7">
    <source>
        <dbReference type="Pfam" id="PF04500"/>
    </source>
</evidence>
<dbReference type="Gene3D" id="2.120.10.30">
    <property type="entry name" value="TolB, C-terminal domain"/>
    <property type="match status" value="1"/>
</dbReference>
<evidence type="ECO:0000313" key="10">
    <source>
        <dbReference type="EMBL" id="CAF3927132.1"/>
    </source>
</evidence>
<dbReference type="InterPro" id="IPR011042">
    <property type="entry name" value="6-blade_b-propeller_TolB-like"/>
</dbReference>
<dbReference type="Proteomes" id="UP000663881">
    <property type="component" value="Unassembled WGS sequence"/>
</dbReference>
<dbReference type="EMBL" id="CAJNON010000066">
    <property type="protein sequence ID" value="CAF0904472.1"/>
    <property type="molecule type" value="Genomic_DNA"/>
</dbReference>